<dbReference type="Pfam" id="PF03537">
    <property type="entry name" value="Glyco_hydro_114"/>
    <property type="match status" value="1"/>
</dbReference>
<comment type="caution">
    <text evidence="2">The sequence shown here is derived from an EMBL/GenBank/DDBJ whole genome shotgun (WGS) entry which is preliminary data.</text>
</comment>
<dbReference type="SUPFAM" id="SSF51445">
    <property type="entry name" value="(Trans)glycosidases"/>
    <property type="match status" value="1"/>
</dbReference>
<gene>
    <name evidence="2" type="ORF">HDF22_000768</name>
</gene>
<name>A0A841J6J5_9SPHI</name>
<dbReference type="PANTHER" id="PTHR35882:SF2">
    <property type="entry name" value="PELA"/>
    <property type="match status" value="1"/>
</dbReference>
<evidence type="ECO:0000259" key="1">
    <source>
        <dbReference type="Pfam" id="PF03537"/>
    </source>
</evidence>
<reference evidence="2 3" key="1">
    <citation type="submission" date="2020-08" db="EMBL/GenBank/DDBJ databases">
        <title>Genomic Encyclopedia of Type Strains, Phase IV (KMG-V): Genome sequencing to study the core and pangenomes of soil and plant-associated prokaryotes.</title>
        <authorList>
            <person name="Whitman W."/>
        </authorList>
    </citation>
    <scope>NUCLEOTIDE SEQUENCE [LARGE SCALE GENOMIC DNA]</scope>
    <source>
        <strain evidence="2 3">MP601</strain>
    </source>
</reference>
<protein>
    <submittedName>
        <fullName evidence="2">Cysteinyl-tRNA synthetase</fullName>
        <ecNumber evidence="2">6.1.1.16</ecNumber>
    </submittedName>
</protein>
<evidence type="ECO:0000313" key="2">
    <source>
        <dbReference type="EMBL" id="MBB6126663.1"/>
    </source>
</evidence>
<dbReference type="Proteomes" id="UP000548326">
    <property type="component" value="Unassembled WGS sequence"/>
</dbReference>
<keyword evidence="2" id="KW-0030">Aminoacyl-tRNA synthetase</keyword>
<evidence type="ECO:0000313" key="3">
    <source>
        <dbReference type="Proteomes" id="UP000548326"/>
    </source>
</evidence>
<dbReference type="InterPro" id="IPR016062">
    <property type="entry name" value="TM1410-rel"/>
</dbReference>
<dbReference type="InterPro" id="IPR013785">
    <property type="entry name" value="Aldolase_TIM"/>
</dbReference>
<keyword evidence="2" id="KW-0436">Ligase</keyword>
<dbReference type="EMBL" id="JACHCA010000002">
    <property type="protein sequence ID" value="MBB6126663.1"/>
    <property type="molecule type" value="Genomic_DNA"/>
</dbReference>
<proteinExistence type="predicted"/>
<dbReference type="Gene3D" id="3.20.20.70">
    <property type="entry name" value="Aldolase class I"/>
    <property type="match status" value="2"/>
</dbReference>
<dbReference type="InterPro" id="IPR017853">
    <property type="entry name" value="GH"/>
</dbReference>
<organism evidence="2 3">
    <name type="scientific">Mucilaginibacter lappiensis</name>
    <dbReference type="NCBI Taxonomy" id="354630"/>
    <lineage>
        <taxon>Bacteria</taxon>
        <taxon>Pseudomonadati</taxon>
        <taxon>Bacteroidota</taxon>
        <taxon>Sphingobacteriia</taxon>
        <taxon>Sphingobacteriales</taxon>
        <taxon>Sphingobacteriaceae</taxon>
        <taxon>Mucilaginibacter</taxon>
    </lineage>
</organism>
<dbReference type="InterPro" id="IPR004352">
    <property type="entry name" value="GH114_TIM-barrel"/>
</dbReference>
<dbReference type="PROSITE" id="PS51257">
    <property type="entry name" value="PROKAR_LIPOPROTEIN"/>
    <property type="match status" value="1"/>
</dbReference>
<dbReference type="AlphaFoldDB" id="A0A841J6J5"/>
<dbReference type="GO" id="GO:0004817">
    <property type="term" value="F:cysteine-tRNA ligase activity"/>
    <property type="evidence" value="ECO:0007669"/>
    <property type="project" value="UniProtKB-EC"/>
</dbReference>
<feature type="domain" description="Glycoside-hydrolase family GH114 TIM-barrel" evidence="1">
    <location>
        <begin position="218"/>
        <end position="329"/>
    </location>
</feature>
<dbReference type="PRINTS" id="PR01545">
    <property type="entry name" value="THEMAYE10DUF"/>
</dbReference>
<dbReference type="PANTHER" id="PTHR35882">
    <property type="entry name" value="PELA"/>
    <property type="match status" value="1"/>
</dbReference>
<dbReference type="RefSeq" id="WP_183585760.1">
    <property type="nucleotide sequence ID" value="NZ_JACHCA010000002.1"/>
</dbReference>
<sequence>MKKTFFFLLVTVFCACKKNDQEVNIKNEKLSVNAAIDYRQEMRNFVIGISKYAKAINIKFAVIPQNGIQLVTTDGEHSGAPSAAYLNAIDGNGQEDLYYGYENDDVATSPSVTADIRGYLDISKKNGKKILVTDYCSTPSNMTRSYQVNGANGYISFAADQRELNNIPGFPAKINNENANVISSLSDAKNFLYLINSTDNFNSKAEFIKAVTATNYDALIMDLYFDKTAFTSAEINALKSKANGGKRLVISYMSIGEAENYRYYWQKSWKPGNPVWLDAENPQWKGNYKVKYWNKDWQNIIYGNDSSYLKKILNANFDGVYLDIIDAFEYYENR</sequence>
<accession>A0A841J6J5</accession>
<dbReference type="EC" id="6.1.1.16" evidence="2"/>